<dbReference type="Gene3D" id="3.40.50.720">
    <property type="entry name" value="NAD(P)-binding Rossmann-like Domain"/>
    <property type="match status" value="1"/>
</dbReference>
<dbReference type="PANTHER" id="PTHR43833">
    <property type="entry name" value="POTASSIUM CHANNEL PROTEIN 2-RELATED-RELATED"/>
    <property type="match status" value="1"/>
</dbReference>
<dbReference type="AlphaFoldDB" id="A0AAU7NWJ8"/>
<dbReference type="InterPro" id="IPR006037">
    <property type="entry name" value="RCK_C"/>
</dbReference>
<sequence>MRNIVVFGYNRLSIEALKRLDTERHNVIIVEQSETAIESATEKGYAVATIDFRDDEDLKSIGLGKHIDTIFCFLTEDSENVFLTISARAIDPALHIIAIVEDPDAVDKLIAAGANKVIDPYQICGRKIHELIKKPDITNIIDHTVFGRQDLNIAEVVIPENSVLENIHSSRLRLNEDHNLILIGIIDKDLGEDLHFATGEQDYLLNAGDTLVILGPSRDIRAFKKEVAHVE</sequence>
<dbReference type="Proteomes" id="UP001225378">
    <property type="component" value="Chromosome"/>
</dbReference>
<organism evidence="2 3">
    <name type="scientific">Methylomarinum roseum</name>
    <dbReference type="NCBI Taxonomy" id="3067653"/>
    <lineage>
        <taxon>Bacteria</taxon>
        <taxon>Pseudomonadati</taxon>
        <taxon>Pseudomonadota</taxon>
        <taxon>Gammaproteobacteria</taxon>
        <taxon>Methylococcales</taxon>
        <taxon>Methylococcaceae</taxon>
        <taxon>Methylomarinum</taxon>
    </lineage>
</organism>
<evidence type="ECO:0000259" key="1">
    <source>
        <dbReference type="PROSITE" id="PS51202"/>
    </source>
</evidence>
<dbReference type="SUPFAM" id="SSF51735">
    <property type="entry name" value="NAD(P)-binding Rossmann-fold domains"/>
    <property type="match status" value="1"/>
</dbReference>
<dbReference type="InterPro" id="IPR003148">
    <property type="entry name" value="RCK_N"/>
</dbReference>
<evidence type="ECO:0000313" key="2">
    <source>
        <dbReference type="EMBL" id="XBS21318.1"/>
    </source>
</evidence>
<dbReference type="PROSITE" id="PS51202">
    <property type="entry name" value="RCK_C"/>
    <property type="match status" value="1"/>
</dbReference>
<accession>A0AAU7NWJ8</accession>
<dbReference type="RefSeq" id="WP_305909695.1">
    <property type="nucleotide sequence ID" value="NZ_CP157743.1"/>
</dbReference>
<dbReference type="KEGG" id="mech:Q9L42_004110"/>
<gene>
    <name evidence="2" type="ORF">Q9L42_004110</name>
</gene>
<dbReference type="Pfam" id="PF02254">
    <property type="entry name" value="TrkA_N"/>
    <property type="match status" value="1"/>
</dbReference>
<dbReference type="PANTHER" id="PTHR43833:SF9">
    <property type="entry name" value="POTASSIUM CHANNEL PROTEIN YUGO-RELATED"/>
    <property type="match status" value="1"/>
</dbReference>
<dbReference type="GO" id="GO:0006813">
    <property type="term" value="P:potassium ion transport"/>
    <property type="evidence" value="ECO:0007669"/>
    <property type="project" value="InterPro"/>
</dbReference>
<protein>
    <submittedName>
        <fullName evidence="2">NAD-binding protein</fullName>
    </submittedName>
</protein>
<dbReference type="Gene3D" id="3.30.70.1450">
    <property type="entry name" value="Regulator of K+ conductance, C-terminal domain"/>
    <property type="match status" value="1"/>
</dbReference>
<feature type="domain" description="RCK C-terminal" evidence="1">
    <location>
        <begin position="141"/>
        <end position="229"/>
    </location>
</feature>
<dbReference type="GO" id="GO:0008324">
    <property type="term" value="F:monoatomic cation transmembrane transporter activity"/>
    <property type="evidence" value="ECO:0007669"/>
    <property type="project" value="InterPro"/>
</dbReference>
<dbReference type="EMBL" id="CP157743">
    <property type="protein sequence ID" value="XBS21318.1"/>
    <property type="molecule type" value="Genomic_DNA"/>
</dbReference>
<dbReference type="Pfam" id="PF02080">
    <property type="entry name" value="TrkA_C"/>
    <property type="match status" value="1"/>
</dbReference>
<dbReference type="InterPro" id="IPR050721">
    <property type="entry name" value="Trk_Ktr_HKT_K-transport"/>
</dbReference>
<dbReference type="InterPro" id="IPR036721">
    <property type="entry name" value="RCK_C_sf"/>
</dbReference>
<keyword evidence="3" id="KW-1185">Reference proteome</keyword>
<reference evidence="2 3" key="1">
    <citation type="journal article" date="2024" name="Microbiology">
        <title>Methylomarinum rosea sp. nov., a novel halophilic methanotrophic bacterium from the hypersaline Lake Elton.</title>
        <authorList>
            <person name="Suleimanov R.Z."/>
            <person name="Oshkin I.Y."/>
            <person name="Danilova O.V."/>
            <person name="Suzina N.E."/>
            <person name="Dedysh S.N."/>
        </authorList>
    </citation>
    <scope>NUCLEOTIDE SEQUENCE [LARGE SCALE GENOMIC DNA]</scope>
    <source>
        <strain evidence="2 3">Ch1-1</strain>
    </source>
</reference>
<evidence type="ECO:0000313" key="3">
    <source>
        <dbReference type="Proteomes" id="UP001225378"/>
    </source>
</evidence>
<dbReference type="SUPFAM" id="SSF116726">
    <property type="entry name" value="TrkA C-terminal domain-like"/>
    <property type="match status" value="1"/>
</dbReference>
<name>A0AAU7NWJ8_9GAMM</name>
<proteinExistence type="predicted"/>
<dbReference type="InterPro" id="IPR036291">
    <property type="entry name" value="NAD(P)-bd_dom_sf"/>
</dbReference>